<sequence>MTGYQTGPIPELRFDNSSSPKSIAERWNCVYFGLEGNLISFHAIFLGQENRGSRYSIRFQRTDYFPQNRCRRQHPNPSGVKAILITS</sequence>
<dbReference type="AlphaFoldDB" id="A0A2M9ZHW7"/>
<evidence type="ECO:0000313" key="1">
    <source>
        <dbReference type="EMBL" id="PJZ68000.1"/>
    </source>
</evidence>
<reference evidence="3 4" key="1">
    <citation type="submission" date="2017-07" db="EMBL/GenBank/DDBJ databases">
        <title>Leptospira spp. isolated from tropical soils.</title>
        <authorList>
            <person name="Thibeaux R."/>
            <person name="Iraola G."/>
            <person name="Ferres I."/>
            <person name="Bierque E."/>
            <person name="Girault D."/>
            <person name="Soupe-Gilbert M.-E."/>
            <person name="Picardeau M."/>
            <person name="Goarant C."/>
        </authorList>
    </citation>
    <scope>NUCLEOTIDE SEQUENCE [LARGE SCALE GENOMIC DNA]</scope>
    <source>
        <strain evidence="2 4">FH1-B-B1</strain>
        <strain evidence="1 3">FH1-B-C1</strain>
    </source>
</reference>
<gene>
    <name evidence="1" type="ORF">CH360_18495</name>
    <name evidence="2" type="ORF">CH373_18470</name>
</gene>
<feature type="non-terminal residue" evidence="2">
    <location>
        <position position="87"/>
    </location>
</feature>
<dbReference type="EMBL" id="NPDY01000049">
    <property type="protein sequence ID" value="PJZ68000.1"/>
    <property type="molecule type" value="Genomic_DNA"/>
</dbReference>
<dbReference type="EMBL" id="NPDZ01000033">
    <property type="protein sequence ID" value="PJZ71632.1"/>
    <property type="molecule type" value="Genomic_DNA"/>
</dbReference>
<name>A0A2M9ZHW7_9LEPT</name>
<evidence type="ECO:0000313" key="2">
    <source>
        <dbReference type="EMBL" id="PJZ71632.1"/>
    </source>
</evidence>
<dbReference type="Proteomes" id="UP000231962">
    <property type="component" value="Unassembled WGS sequence"/>
</dbReference>
<proteinExistence type="predicted"/>
<keyword evidence="3" id="KW-1185">Reference proteome</keyword>
<dbReference type="Proteomes" id="UP000231990">
    <property type="component" value="Unassembled WGS sequence"/>
</dbReference>
<organism evidence="2 4">
    <name type="scientific">Leptospira perolatii</name>
    <dbReference type="NCBI Taxonomy" id="2023191"/>
    <lineage>
        <taxon>Bacteria</taxon>
        <taxon>Pseudomonadati</taxon>
        <taxon>Spirochaetota</taxon>
        <taxon>Spirochaetia</taxon>
        <taxon>Leptospirales</taxon>
        <taxon>Leptospiraceae</taxon>
        <taxon>Leptospira</taxon>
    </lineage>
</organism>
<evidence type="ECO:0000313" key="4">
    <source>
        <dbReference type="Proteomes" id="UP000231990"/>
    </source>
</evidence>
<protein>
    <submittedName>
        <fullName evidence="2">Uncharacterized protein</fullName>
    </submittedName>
</protein>
<evidence type="ECO:0000313" key="3">
    <source>
        <dbReference type="Proteomes" id="UP000231962"/>
    </source>
</evidence>
<comment type="caution">
    <text evidence="2">The sequence shown here is derived from an EMBL/GenBank/DDBJ whole genome shotgun (WGS) entry which is preliminary data.</text>
</comment>
<accession>A0A2M9ZHW7</accession>